<dbReference type="EMBL" id="CACTIH010003741">
    <property type="protein sequence ID" value="CAA2983718.1"/>
    <property type="molecule type" value="Genomic_DNA"/>
</dbReference>
<dbReference type="PROSITE" id="PS50103">
    <property type="entry name" value="ZF_C3H1"/>
    <property type="match status" value="1"/>
</dbReference>
<dbReference type="Proteomes" id="UP000594638">
    <property type="component" value="Unassembled WGS sequence"/>
</dbReference>
<feature type="compositionally biased region" description="Polar residues" evidence="2">
    <location>
        <begin position="102"/>
        <end position="128"/>
    </location>
</feature>
<keyword evidence="5" id="KW-1185">Reference proteome</keyword>
<feature type="compositionally biased region" description="Low complexity" evidence="2">
    <location>
        <begin position="861"/>
        <end position="873"/>
    </location>
</feature>
<dbReference type="PANTHER" id="PTHR36886:SF7">
    <property type="entry name" value="EXPRESSED PROTEIN"/>
    <property type="match status" value="1"/>
</dbReference>
<keyword evidence="1" id="KW-0863">Zinc-finger</keyword>
<feature type="region of interest" description="Disordered" evidence="2">
    <location>
        <begin position="466"/>
        <end position="629"/>
    </location>
</feature>
<feature type="region of interest" description="Disordered" evidence="2">
    <location>
        <begin position="424"/>
        <end position="443"/>
    </location>
</feature>
<protein>
    <submittedName>
        <fullName evidence="4">Bromodomain-containing 4-like</fullName>
    </submittedName>
</protein>
<comment type="caution">
    <text evidence="4">The sequence shown here is derived from an EMBL/GenBank/DDBJ whole genome shotgun (WGS) entry which is preliminary data.</text>
</comment>
<feature type="compositionally biased region" description="Polar residues" evidence="2">
    <location>
        <begin position="784"/>
        <end position="807"/>
    </location>
</feature>
<keyword evidence="1" id="KW-0479">Metal-binding</keyword>
<feature type="compositionally biased region" description="Pro residues" evidence="2">
    <location>
        <begin position="153"/>
        <end position="203"/>
    </location>
</feature>
<dbReference type="OrthoDB" id="21470at2759"/>
<dbReference type="Gene3D" id="3.30.1370.210">
    <property type="match status" value="1"/>
</dbReference>
<feature type="compositionally biased region" description="Basic and acidic residues" evidence="2">
    <location>
        <begin position="541"/>
        <end position="553"/>
    </location>
</feature>
<sequence length="1386" mass="151397">MHGQGNYTQVGQGAYLPAPHFQQRPFAPPPPPPPFQQGHHVSRPLGIQRGTTPFPHLPNLPTYPHAPPGPPNQGPHMPVPLNTVNSGQSYFTLPPPPPGDGNSKTSHSYPTSQQHFPWSQNVHQTHQTAHLPAPGAFPPLPSHGHMVDRGPDNQPPPQYALPPPPPLPLPQHPRMPSMRPLPPPPPPPPTSPPGVPPLPPSLPPTVNVSQNDGSGSLKEDLQNEDNLINECPLKVVEVKQNEVLCQPIDKNSPEAEKMNAFVAYSLSDSDMDMEDDITQPDEQLKNYSSNILNCESSSLSNEVDAKERLQLTQHTGGDRYSTADGNLCCSGSSVSKEQKIGSGILSDHDLSITRKSSGVVDSGMSPDRDAECPLDVNIKKSSLSPANFGQPIAPVASAEGGSEKLTGQITGGASPFKLLQGYASDDSAENEDENHNGNAIPVATSPSVNVEFTSSDIDKGCNFGSKISRHSLPDADTTPFATGKAKGSTDRSHGNQKSVKDGYSGEILQSKDSSTNFNIDAGLERGSPQKADPKSVATKLNVDEFGRLVREGDTDSDTSDSPHYTRRHSRRGRNRSRSHSPNDRRRRSPRRRIERRDRSRSLSPKRRRSRSRSPGLRRGNDLGGYKSRREKGQFPECFDFLRGKCYRGASCRYSHHEPDKGDRFRYNRGKLKNQDYPPTSKNSDFVEEIRTSSEKSVDEHKEMKGKGMKLFQDMPGLQEGEVVEEPLVDPTNHVTDINYVVPPPHLVTDASAQNLSGHSARDMPSGNENSSIRHSVGHDLDKGLQTTDQHHQQMGNTLNSESSSGSRQPDKQDSRNELHSVGSPMTKAYSTEEVLSQSLDCKELYPPTVHHPSQLPPPLPSVSQVTSASSAQQIPRDSNLMPPIAEFHSKHDNYPSYQAPIPHQHLHFSLPSNSSSSSLLVPPHMPFVNDSTIGEVGAPSHQIQQSLLPQRNDFSGHTSMRPYPTELTSSQIGQHQTHSSVLEPDKVSHHTDDFRSRNLHVSNLMNQAHGGPNAMREDRFTGHPVQGVYPINPFAQPIPFSMQSPSKGMQAFHGENLPPKFTSDSRAFLQHRSYGLQYPAADGASGQLGEPGGKFISSTSTVSPDFLERNQPSSASNFVGSRIPRPFIPCTLTFDQPLGSKFSSNLLYQEQDQYGAPFGNLSSRNMFSTESFSAQATPGILPRPGGDQYDPLFDSIEPSSNSIKKADHLQKHETTVGSNILPTFSGSSKALDVEESNKKIGVEAVSVDASVENDEFGETADAEVGAVENGSPSNSNDAAEMTAGEMEIDQIKTSGKKKGKDSRSMKLFKISIANFVKEVLKPSWRQGNMSKEAFKTIVKKTVDKVSGAMKSHRIPKSQAKINHYIDSSQGKLTKLVMGYVDKYVKV</sequence>
<feature type="zinc finger region" description="C3H1-type" evidence="1">
    <location>
        <begin position="631"/>
        <end position="658"/>
    </location>
</feature>
<feature type="compositionally biased region" description="Polar residues" evidence="2">
    <location>
        <begin position="1"/>
        <end position="11"/>
    </location>
</feature>
<name>A0A8S0RUV3_OLEEU</name>
<feature type="compositionally biased region" description="Polar residues" evidence="2">
    <location>
        <begin position="82"/>
        <end position="91"/>
    </location>
</feature>
<dbReference type="PANTHER" id="PTHR36886">
    <property type="entry name" value="PROTEIN FRIGIDA-ESSENTIAL 1"/>
    <property type="match status" value="1"/>
</dbReference>
<accession>A0A8S0RUV3</accession>
<feature type="region of interest" description="Disordered" evidence="2">
    <location>
        <begin position="1"/>
        <end position="219"/>
    </location>
</feature>
<gene>
    <name evidence="4" type="ORF">OLEA9_A044223</name>
</gene>
<feature type="region of interest" description="Disordered" evidence="2">
    <location>
        <begin position="756"/>
        <end position="829"/>
    </location>
</feature>
<evidence type="ECO:0000313" key="5">
    <source>
        <dbReference type="Proteomes" id="UP000594638"/>
    </source>
</evidence>
<evidence type="ECO:0000313" key="4">
    <source>
        <dbReference type="EMBL" id="CAA2983718.1"/>
    </source>
</evidence>
<dbReference type="InterPro" id="IPR000571">
    <property type="entry name" value="Znf_CCCH"/>
</dbReference>
<organism evidence="4 5">
    <name type="scientific">Olea europaea subsp. europaea</name>
    <dbReference type="NCBI Taxonomy" id="158383"/>
    <lineage>
        <taxon>Eukaryota</taxon>
        <taxon>Viridiplantae</taxon>
        <taxon>Streptophyta</taxon>
        <taxon>Embryophyta</taxon>
        <taxon>Tracheophyta</taxon>
        <taxon>Spermatophyta</taxon>
        <taxon>Magnoliopsida</taxon>
        <taxon>eudicotyledons</taxon>
        <taxon>Gunneridae</taxon>
        <taxon>Pentapetalae</taxon>
        <taxon>asterids</taxon>
        <taxon>lamiids</taxon>
        <taxon>Lamiales</taxon>
        <taxon>Oleaceae</taxon>
        <taxon>Oleeae</taxon>
        <taxon>Olea</taxon>
    </lineage>
</organism>
<evidence type="ECO:0000256" key="2">
    <source>
        <dbReference type="SAM" id="MobiDB-lite"/>
    </source>
</evidence>
<feature type="compositionally biased region" description="Basic and acidic residues" evidence="2">
    <location>
        <begin position="808"/>
        <end position="818"/>
    </location>
</feature>
<evidence type="ECO:0000256" key="1">
    <source>
        <dbReference type="PROSITE-ProRule" id="PRU00723"/>
    </source>
</evidence>
<feature type="domain" description="C3H1-type" evidence="3">
    <location>
        <begin position="631"/>
        <end position="658"/>
    </location>
</feature>
<dbReference type="Gramene" id="OE9A044223T1">
    <property type="protein sequence ID" value="OE9A044223C1"/>
    <property type="gene ID" value="OE9A044223"/>
</dbReference>
<keyword evidence="1" id="KW-0862">Zinc</keyword>
<feature type="region of interest" description="Disordered" evidence="2">
    <location>
        <begin position="664"/>
        <end position="683"/>
    </location>
</feature>
<evidence type="ECO:0000259" key="3">
    <source>
        <dbReference type="PROSITE" id="PS50103"/>
    </source>
</evidence>
<dbReference type="GO" id="GO:0008270">
    <property type="term" value="F:zinc ion binding"/>
    <property type="evidence" value="ECO:0007669"/>
    <property type="project" value="UniProtKB-KW"/>
</dbReference>
<feature type="region of interest" description="Disordered" evidence="2">
    <location>
        <begin position="844"/>
        <end position="882"/>
    </location>
</feature>
<reference evidence="4 5" key="1">
    <citation type="submission" date="2019-12" db="EMBL/GenBank/DDBJ databases">
        <authorList>
            <person name="Alioto T."/>
            <person name="Alioto T."/>
            <person name="Gomez Garrido J."/>
        </authorList>
    </citation>
    <scope>NUCLEOTIDE SEQUENCE [LARGE SCALE GENOMIC DNA]</scope>
</reference>
<proteinExistence type="predicted"/>
<dbReference type="InterPro" id="IPR052650">
    <property type="entry name" value="Zinc_finger_CCCH"/>
</dbReference>
<feature type="compositionally biased region" description="Pro residues" evidence="2">
    <location>
        <begin position="26"/>
        <end position="35"/>
    </location>
</feature>
<feature type="compositionally biased region" description="Pro residues" evidence="2">
    <location>
        <begin position="64"/>
        <end position="73"/>
    </location>
</feature>
<feature type="compositionally biased region" description="Basic residues" evidence="2">
    <location>
        <begin position="564"/>
        <end position="593"/>
    </location>
</feature>